<evidence type="ECO:0000313" key="1">
    <source>
        <dbReference type="EMBL" id="KAK3097483.1"/>
    </source>
</evidence>
<protein>
    <submittedName>
        <fullName evidence="1">Uncharacterized protein</fullName>
    </submittedName>
</protein>
<proteinExistence type="predicted"/>
<accession>A0AA89BVC1</accession>
<dbReference type="Proteomes" id="UP001186944">
    <property type="component" value="Unassembled WGS sequence"/>
</dbReference>
<name>A0AA89BVC1_PINIB</name>
<comment type="caution">
    <text evidence="1">The sequence shown here is derived from an EMBL/GenBank/DDBJ whole genome shotgun (WGS) entry which is preliminary data.</text>
</comment>
<gene>
    <name evidence="1" type="ORF">FSP39_010035</name>
</gene>
<dbReference type="AlphaFoldDB" id="A0AA89BVC1"/>
<dbReference type="EMBL" id="VSWD01000007">
    <property type="protein sequence ID" value="KAK3097483.1"/>
    <property type="molecule type" value="Genomic_DNA"/>
</dbReference>
<keyword evidence="2" id="KW-1185">Reference proteome</keyword>
<reference evidence="1" key="1">
    <citation type="submission" date="2019-08" db="EMBL/GenBank/DDBJ databases">
        <title>The improved chromosome-level genome for the pearl oyster Pinctada fucata martensii using PacBio sequencing and Hi-C.</title>
        <authorList>
            <person name="Zheng Z."/>
        </authorList>
    </citation>
    <scope>NUCLEOTIDE SEQUENCE</scope>
    <source>
        <strain evidence="1">ZZ-2019</strain>
        <tissue evidence="1">Adductor muscle</tissue>
    </source>
</reference>
<organism evidence="1 2">
    <name type="scientific">Pinctada imbricata</name>
    <name type="common">Atlantic pearl-oyster</name>
    <name type="synonym">Pinctada martensii</name>
    <dbReference type="NCBI Taxonomy" id="66713"/>
    <lineage>
        <taxon>Eukaryota</taxon>
        <taxon>Metazoa</taxon>
        <taxon>Spiralia</taxon>
        <taxon>Lophotrochozoa</taxon>
        <taxon>Mollusca</taxon>
        <taxon>Bivalvia</taxon>
        <taxon>Autobranchia</taxon>
        <taxon>Pteriomorphia</taxon>
        <taxon>Pterioida</taxon>
        <taxon>Pterioidea</taxon>
        <taxon>Pteriidae</taxon>
        <taxon>Pinctada</taxon>
    </lineage>
</organism>
<evidence type="ECO:0000313" key="2">
    <source>
        <dbReference type="Proteomes" id="UP001186944"/>
    </source>
</evidence>
<sequence>MKLETIKSKRKIRFFEKASKENGRVERTENDIRFAFDKTNAFSDRLPPINIKALSKIGREKATEEQNEEVTIPPGIICNSCAKIGIFVRNEDIQKAIRESSNKKLKEKCIVCKTYQNRNYNEGHVDISETVLYSHNFYDQYSRETKPVSMKNDSGDSVINEKVAVKIPTEGNKVAKKHNALVNNNYEVEDKGCI</sequence>